<dbReference type="EMBL" id="JAFCJH010000017">
    <property type="protein sequence ID" value="MBR0797304.1"/>
    <property type="molecule type" value="Genomic_DNA"/>
</dbReference>
<name>A0ABS5FKU4_9BRAD</name>
<proteinExistence type="predicted"/>
<organism evidence="1 2">
    <name type="scientific">Bradyrhizobium jicamae</name>
    <dbReference type="NCBI Taxonomy" id="280332"/>
    <lineage>
        <taxon>Bacteria</taxon>
        <taxon>Pseudomonadati</taxon>
        <taxon>Pseudomonadota</taxon>
        <taxon>Alphaproteobacteria</taxon>
        <taxon>Hyphomicrobiales</taxon>
        <taxon>Nitrobacteraceae</taxon>
        <taxon>Bradyrhizobium</taxon>
    </lineage>
</organism>
<dbReference type="RefSeq" id="WP_212493241.1">
    <property type="nucleotide sequence ID" value="NZ_JAFCJH010000017.1"/>
</dbReference>
<dbReference type="Proteomes" id="UP001315278">
    <property type="component" value="Unassembled WGS sequence"/>
</dbReference>
<gene>
    <name evidence="1" type="ORF">JQ615_18100</name>
</gene>
<keyword evidence="2" id="KW-1185">Reference proteome</keyword>
<sequence length="110" mass="11793">MIECAAPTHRRPNATRVARHRRELVAELTAELGRQPTTTDQLLIAAAADLALKQQALQAAQARGEPVDDAAALKVAGLLNRCLATLRRGAGRKSVPRILDRIAAEQRGVA</sequence>
<reference evidence="2" key="1">
    <citation type="journal article" date="2021" name="ISME J.">
        <title>Evolutionary origin and ecological implication of a unique nif island in free-living Bradyrhizobium lineages.</title>
        <authorList>
            <person name="Tao J."/>
        </authorList>
    </citation>
    <scope>NUCLEOTIDE SEQUENCE [LARGE SCALE GENOMIC DNA]</scope>
    <source>
        <strain evidence="2">SZCCT0434</strain>
    </source>
</reference>
<protein>
    <submittedName>
        <fullName evidence="1">Uncharacterized protein</fullName>
    </submittedName>
</protein>
<accession>A0ABS5FKU4</accession>
<evidence type="ECO:0000313" key="1">
    <source>
        <dbReference type="EMBL" id="MBR0797304.1"/>
    </source>
</evidence>
<evidence type="ECO:0000313" key="2">
    <source>
        <dbReference type="Proteomes" id="UP001315278"/>
    </source>
</evidence>
<comment type="caution">
    <text evidence="1">The sequence shown here is derived from an EMBL/GenBank/DDBJ whole genome shotgun (WGS) entry which is preliminary data.</text>
</comment>